<dbReference type="InterPro" id="IPR006813">
    <property type="entry name" value="Glyco_trans_17"/>
</dbReference>
<dbReference type="EMBL" id="HBDX01005890">
    <property type="protein sequence ID" value="CAD8224334.1"/>
    <property type="molecule type" value="Transcribed_RNA"/>
</dbReference>
<protein>
    <submittedName>
        <fullName evidence="3">Uncharacterized protein</fullName>
    </submittedName>
</protein>
<proteinExistence type="predicted"/>
<evidence type="ECO:0000256" key="2">
    <source>
        <dbReference type="SAM" id="Phobius"/>
    </source>
</evidence>
<feature type="compositionally biased region" description="Polar residues" evidence="1">
    <location>
        <begin position="48"/>
        <end position="59"/>
    </location>
</feature>
<dbReference type="PANTHER" id="PTHR12224">
    <property type="entry name" value="BETA-1,4-MANNOSYL-GLYCOPROTEIN BETA-1,4-N-ACETYLGLUCOSAMINYL-TRANSFERASE"/>
    <property type="match status" value="1"/>
</dbReference>
<dbReference type="Pfam" id="PF04724">
    <property type="entry name" value="Glyco_transf_17"/>
    <property type="match status" value="1"/>
</dbReference>
<keyword evidence="2" id="KW-0812">Transmembrane</keyword>
<feature type="region of interest" description="Disordered" evidence="1">
    <location>
        <begin position="48"/>
        <end position="74"/>
    </location>
</feature>
<dbReference type="GO" id="GO:0003830">
    <property type="term" value="F:beta-1,4-mannosylglycoprotein 4-beta-N-acetylglucosaminyltransferase activity"/>
    <property type="evidence" value="ECO:0007669"/>
    <property type="project" value="InterPro"/>
</dbReference>
<dbReference type="AlphaFoldDB" id="A0A7R9XSC4"/>
<dbReference type="GO" id="GO:0016020">
    <property type="term" value="C:membrane"/>
    <property type="evidence" value="ECO:0007669"/>
    <property type="project" value="InterPro"/>
</dbReference>
<organism evidence="3">
    <name type="scientific">Ostreococcus sp. 'lucimarinus'</name>
    <dbReference type="NCBI Taxonomy" id="242159"/>
    <lineage>
        <taxon>Eukaryota</taxon>
        <taxon>Viridiplantae</taxon>
        <taxon>Chlorophyta</taxon>
        <taxon>Mamiellophyceae</taxon>
        <taxon>Mamiellales</taxon>
        <taxon>Bathycoccaceae</taxon>
        <taxon>Ostreococcus</taxon>
    </lineage>
</organism>
<keyword evidence="2" id="KW-0472">Membrane</keyword>
<evidence type="ECO:0000313" key="3">
    <source>
        <dbReference type="EMBL" id="CAD8224334.1"/>
    </source>
</evidence>
<reference evidence="3" key="1">
    <citation type="submission" date="2021-01" db="EMBL/GenBank/DDBJ databases">
        <authorList>
            <person name="Corre E."/>
            <person name="Pelletier E."/>
            <person name="Niang G."/>
            <person name="Scheremetjew M."/>
            <person name="Finn R."/>
            <person name="Kale V."/>
            <person name="Holt S."/>
            <person name="Cochrane G."/>
            <person name="Meng A."/>
            <person name="Brown T."/>
            <person name="Cohen L."/>
        </authorList>
    </citation>
    <scope>NUCLEOTIDE SEQUENCE</scope>
    <source>
        <strain evidence="3">Clade-A-BCC118000</strain>
    </source>
</reference>
<name>A0A7R9XSC4_9CHLO</name>
<dbReference type="GO" id="GO:0006044">
    <property type="term" value="P:N-acetylglucosamine metabolic process"/>
    <property type="evidence" value="ECO:0007669"/>
    <property type="project" value="TreeGrafter"/>
</dbReference>
<sequence length="440" mass="49328">MRQLRAFQIVAFVVVTLTYAYVHLYVDFDFPRELVRITGVTVNGTVGDQSESIDASASETADENTPRAFNEPLAPSSDLCEELVRISSDHRRVIELLTRAQFPSALSPTDYDDSSIALQPASSVEFECDAGKTLDESRNIVDVFLFGGGEVDTLEIRLYELHPVVDKFIAVTSNVTHKGEATFDALESLLQTARFESFRDKVEIFKHAQAGAAAPNGVNFQFEAEKESAIARELAKRYDEKTLVIFGHVDEIPAREDVWKAARCETALPGNFGIWFPYGNLNFAFRSDFPARNMPWTLGDPGVTVANRLYQMLLPRGRMEHVLGRGFHATNYCFPPQYILKMMTATEYGGFDDFIGNIKSGTNKTCEQTMQELRLFCLNDPVRALGARMRRVDDLVKAGENAEQFYTPLALRLSNMTRYPSWDPTGQAIDQRATILPGVR</sequence>
<accession>A0A7R9XSC4</accession>
<evidence type="ECO:0000256" key="1">
    <source>
        <dbReference type="SAM" id="MobiDB-lite"/>
    </source>
</evidence>
<gene>
    <name evidence="3" type="ORF">OLUC0939_LOCUS5060</name>
</gene>
<keyword evidence="2" id="KW-1133">Transmembrane helix</keyword>
<feature type="transmembrane region" description="Helical" evidence="2">
    <location>
        <begin position="6"/>
        <end position="26"/>
    </location>
</feature>
<dbReference type="PANTHER" id="PTHR12224:SF0">
    <property type="entry name" value="BETA-1,4-MANNOSYL-GLYCOPROTEIN 4-BETA-N-ACETYLGLUCOSAMINYLTRANSFERASE"/>
    <property type="match status" value="1"/>
</dbReference>